<reference evidence="4" key="1">
    <citation type="submission" date="2025-08" db="UniProtKB">
        <authorList>
            <consortium name="RefSeq"/>
        </authorList>
    </citation>
    <scope>IDENTIFICATION</scope>
    <source>
        <tissue evidence="4">Tentacle</tissue>
    </source>
</reference>
<dbReference type="InParanoid" id="A0A6P8J0M9"/>
<proteinExistence type="predicted"/>
<dbReference type="RefSeq" id="XP_031573019.1">
    <property type="nucleotide sequence ID" value="XM_031717159.1"/>
</dbReference>
<evidence type="ECO:0000313" key="4">
    <source>
        <dbReference type="RefSeq" id="XP_031573019.1"/>
    </source>
</evidence>
<evidence type="ECO:0000256" key="1">
    <source>
        <dbReference type="SAM" id="MobiDB-lite"/>
    </source>
</evidence>
<feature type="transmembrane region" description="Helical" evidence="2">
    <location>
        <begin position="123"/>
        <end position="144"/>
    </location>
</feature>
<dbReference type="OrthoDB" id="10285614at2759"/>
<keyword evidence="3" id="KW-1185">Reference proteome</keyword>
<evidence type="ECO:0000256" key="2">
    <source>
        <dbReference type="SAM" id="Phobius"/>
    </source>
</evidence>
<dbReference type="KEGG" id="aten:116307016"/>
<keyword evidence="2" id="KW-0472">Membrane</keyword>
<feature type="transmembrane region" description="Helical" evidence="2">
    <location>
        <begin position="12"/>
        <end position="33"/>
    </location>
</feature>
<feature type="region of interest" description="Disordered" evidence="1">
    <location>
        <begin position="168"/>
        <end position="276"/>
    </location>
</feature>
<sequence length="351" mass="37798">MTALSQAKSSQLLVTGALMVIFGSGIFALLYVIHEDKYDDDENSGIFDRYSAFWTATPVVLVGLIGVLAGITKKNIWVSLYMIGSAVATVLSALVAIIIGVRVSGIRVACGEDTECKNSDKAVIMGTIVLLASILVTIAMWAGVKACQSKWGPGKHIPSLHVVGEFRTANGPTSPPTVVEVHSKSHPHSPEIAVAIATTSQQESKPSPHESVERDESHEYDDVMPKPTNGVNDSHQDENTNPRGDGTEGSDTGYETVSQDTNPRGEGVRIEDDNDDAGYEAVNPVKDHKYENVRLANNTIGDVPDKISIEMPTEDESPKVVEVHRDPIQDGCHSNTHDNKGFEVDELTTAL</sequence>
<keyword evidence="2" id="KW-0812">Transmembrane</keyword>
<feature type="transmembrane region" description="Helical" evidence="2">
    <location>
        <begin position="78"/>
        <end position="103"/>
    </location>
</feature>
<keyword evidence="2" id="KW-1133">Transmembrane helix</keyword>
<gene>
    <name evidence="4" type="primary">LOC116307016</name>
</gene>
<dbReference type="Proteomes" id="UP000515163">
    <property type="component" value="Unplaced"/>
</dbReference>
<feature type="compositionally biased region" description="Basic and acidic residues" evidence="1">
    <location>
        <begin position="206"/>
        <end position="224"/>
    </location>
</feature>
<evidence type="ECO:0000313" key="3">
    <source>
        <dbReference type="Proteomes" id="UP000515163"/>
    </source>
</evidence>
<protein>
    <submittedName>
        <fullName evidence="4">Uncharacterized protein LOC116307016</fullName>
    </submittedName>
</protein>
<dbReference type="GeneID" id="116307016"/>
<organism evidence="3 4">
    <name type="scientific">Actinia tenebrosa</name>
    <name type="common">Australian red waratah sea anemone</name>
    <dbReference type="NCBI Taxonomy" id="6105"/>
    <lineage>
        <taxon>Eukaryota</taxon>
        <taxon>Metazoa</taxon>
        <taxon>Cnidaria</taxon>
        <taxon>Anthozoa</taxon>
        <taxon>Hexacorallia</taxon>
        <taxon>Actiniaria</taxon>
        <taxon>Actiniidae</taxon>
        <taxon>Actinia</taxon>
    </lineage>
</organism>
<feature type="region of interest" description="Disordered" evidence="1">
    <location>
        <begin position="328"/>
        <end position="351"/>
    </location>
</feature>
<dbReference type="AlphaFoldDB" id="A0A6P8J0M9"/>
<feature type="compositionally biased region" description="Polar residues" evidence="1">
    <location>
        <begin position="249"/>
        <end position="262"/>
    </location>
</feature>
<feature type="transmembrane region" description="Helical" evidence="2">
    <location>
        <begin position="53"/>
        <end position="71"/>
    </location>
</feature>
<name>A0A6P8J0M9_ACTTE</name>
<accession>A0A6P8J0M9</accession>